<dbReference type="EMBL" id="JASWER010000016">
    <property type="protein sequence ID" value="MDL5378062.1"/>
    <property type="molecule type" value="Genomic_DNA"/>
</dbReference>
<comment type="caution">
    <text evidence="1">The sequence shown here is derived from an EMBL/GenBank/DDBJ whole genome shotgun (WGS) entry which is preliminary data.</text>
</comment>
<sequence>MKFAWLMGEFKTRDDVVKLFIARAKEISETNHSYQATTLLAIYSAKVFARPELAASSESAFFLHLLSQVNDNDLRHFELIYDHAAALEHKFTPLYACDAYYQSIGNPVFQQLPPQEREAALLARLSDDPEFVLFYTSTHSWVC</sequence>
<proteinExistence type="predicted"/>
<evidence type="ECO:0000313" key="1">
    <source>
        <dbReference type="EMBL" id="MDL5378062.1"/>
    </source>
</evidence>
<gene>
    <name evidence="1" type="ORF">QR695_13720</name>
</gene>
<evidence type="ECO:0000313" key="2">
    <source>
        <dbReference type="Proteomes" id="UP001230807"/>
    </source>
</evidence>
<keyword evidence="2" id="KW-1185">Reference proteome</keyword>
<protein>
    <submittedName>
        <fullName evidence="1">Uncharacterized protein</fullName>
    </submittedName>
</protein>
<dbReference type="Proteomes" id="UP001230807">
    <property type="component" value="Unassembled WGS sequence"/>
</dbReference>
<organism evidence="1 2">
    <name type="scientific">Exiguobacterium mexicanum</name>
    <dbReference type="NCBI Taxonomy" id="340146"/>
    <lineage>
        <taxon>Bacteria</taxon>
        <taxon>Bacillati</taxon>
        <taxon>Bacillota</taxon>
        <taxon>Bacilli</taxon>
        <taxon>Bacillales</taxon>
        <taxon>Bacillales Family XII. Incertae Sedis</taxon>
        <taxon>Exiguobacterium</taxon>
    </lineage>
</organism>
<name>A0ABT7MSA4_9BACL</name>
<reference evidence="1 2" key="1">
    <citation type="submission" date="2023-06" db="EMBL/GenBank/DDBJ databases">
        <title>Influencing factors and mechanism of Cr(VI) reduction by facultative anaerobic Exiguobacterium sp. PY14.</title>
        <authorList>
            <person name="Zou L."/>
        </authorList>
    </citation>
    <scope>NUCLEOTIDE SEQUENCE [LARGE SCALE GENOMIC DNA]</scope>
    <source>
        <strain evidence="1 2">PY14</strain>
    </source>
</reference>
<dbReference type="RefSeq" id="WP_131472559.1">
    <property type="nucleotide sequence ID" value="NZ_CP183078.1"/>
</dbReference>
<accession>A0ABT7MSA4</accession>